<evidence type="ECO:0000256" key="1">
    <source>
        <dbReference type="ARBA" id="ARBA00022737"/>
    </source>
</evidence>
<evidence type="ECO:0000313" key="5">
    <source>
        <dbReference type="EMBL" id="KAL3802942.1"/>
    </source>
</evidence>
<dbReference type="Pfam" id="PF12796">
    <property type="entry name" value="Ank_2"/>
    <property type="match status" value="2"/>
</dbReference>
<evidence type="ECO:0000256" key="3">
    <source>
        <dbReference type="PROSITE-ProRule" id="PRU00023"/>
    </source>
</evidence>
<dbReference type="PROSITE" id="PS50297">
    <property type="entry name" value="ANK_REP_REGION"/>
    <property type="match status" value="1"/>
</dbReference>
<dbReference type="InterPro" id="IPR002110">
    <property type="entry name" value="Ankyrin_rpt"/>
</dbReference>
<gene>
    <name evidence="5" type="ORF">ACHAW5_005213</name>
</gene>
<evidence type="ECO:0000256" key="2">
    <source>
        <dbReference type="ARBA" id="ARBA00023043"/>
    </source>
</evidence>
<dbReference type="CDD" id="cd01763">
    <property type="entry name" value="Ubl_SUMO_like"/>
    <property type="match status" value="1"/>
</dbReference>
<feature type="region of interest" description="Disordered" evidence="4">
    <location>
        <begin position="1"/>
        <end position="27"/>
    </location>
</feature>
<dbReference type="Gene3D" id="3.10.20.90">
    <property type="entry name" value="Phosphatidylinositol 3-kinase Catalytic Subunit, Chain A, domain 1"/>
    <property type="match status" value="1"/>
</dbReference>
<dbReference type="PANTHER" id="PTHR24178">
    <property type="entry name" value="MOLTING PROTEIN MLT-4"/>
    <property type="match status" value="1"/>
</dbReference>
<dbReference type="SMART" id="SM00248">
    <property type="entry name" value="ANK"/>
    <property type="match status" value="10"/>
</dbReference>
<dbReference type="EMBL" id="JALLAZ020000128">
    <property type="protein sequence ID" value="KAL3802942.1"/>
    <property type="molecule type" value="Genomic_DNA"/>
</dbReference>
<dbReference type="SUPFAM" id="SSF48403">
    <property type="entry name" value="Ankyrin repeat"/>
    <property type="match status" value="2"/>
</dbReference>
<feature type="compositionally biased region" description="Polar residues" evidence="4">
    <location>
        <begin position="1"/>
        <end position="10"/>
    </location>
</feature>
<dbReference type="SUPFAM" id="SSF160443">
    <property type="entry name" value="SMR domain-like"/>
    <property type="match status" value="1"/>
</dbReference>
<reference evidence="5 6" key="1">
    <citation type="submission" date="2024-10" db="EMBL/GenBank/DDBJ databases">
        <title>Updated reference genomes for cyclostephanoid diatoms.</title>
        <authorList>
            <person name="Roberts W.R."/>
            <person name="Alverson A.J."/>
        </authorList>
    </citation>
    <scope>NUCLEOTIDE SEQUENCE [LARGE SCALE GENOMIC DNA]</scope>
    <source>
        <strain evidence="5 6">AJA276-08</strain>
    </source>
</reference>
<dbReference type="Gene3D" id="3.30.1370.110">
    <property type="match status" value="1"/>
</dbReference>
<sequence>MMMTTSTTVTKARRSSPPPPAPPFAAVSVNDNSAAAEVADAEGALPLHRCLAGSSWRELHALLPTFSSPRDDHDDDDDGGGGGSGDDIFAELSRAHPRQGGTAMHVSAWKAPPALTATMMRMATTRDGGSDKMRELLGIRDGDGNTPLHLCAGNLDHRPIGNEEGEGGGRGGTVGGGEGGACLAVLKEMAKFVPAGAWTARNSEGDTPLHMLVTSPLCTCDWRASPHIPLSSSSSSSSRGLGGANDDVRARLATEAVSLALSSPDAAEACAARDDTGATPLHVAIASGAYDCVVEALLSAHPAAARVEDVRGMLPLHWASAFGRIGHAVVRRLVEENPEGLTRATADGDIPLHLAVSNAVMDESGNGRGTAGRIPAFIGEGASSRMEMNRLKIVELLMHNHHHYAAGGRRNAVARDSSFSSSEGAVSPILTSNREKLTPLHCCALFDAPPQISKLLMKHPDANAASSMTNSFGATPLHLAAAQPGVSHSIATVLAIGSPDAAAVQDRLKRTPLHVAAQNAYATNLLIKTLAELNPNAASVKTQRGHLPLHLAAQSQAKEAVVRALIKAYPAAAESRNKSNNTPLHDAAKYRASLGVVRLLLEAYPGALYVQNQYGNLPLHCATAYQAPSDVVQLLLKSWPEGASMQNRNQDAPLHYAAAYATSVAAVRPIIEAAPAAVLLLNSSGQSPVDRAKANNAPGDIVRLLENAAEEYSRNATSGSGTMEDLSYASKAETLRMLDSILAHYPSQTYAGGIDAFVDVEMDSVGGIDLAVAEFQNRVLTWIYTFHERSFEKASEALEAIETNGNIEEPREEAIESVKRYVTAMKEGDFSDIVQIIFEEHNNATNATDDSRVILSTFYGHYFKPLAKLYAKKRGVSVNSLRFYYKGKMMFLSDTKNTMGMKDHDVIMVHHESNSNKKNMVDITSQKYNVMTKKKKKSKVVRNNKSNANKKEQVKQDKPAIPSIEDYRRHHSILLSKLHDEVQPLLKDIRTRLNTLDLERQPPKTKNKGIKKSTKEGPEDQILLPNSSLGGKAGKAYFVVQVGEVQNLYKTTKTSALTSLLHGQSCLPTLDLHGCTRVEAIAKLNESLKVWVDTAMRGYDPFVITAVIVCGCGSQVLSETVQEWIKSTGQVRNAPKNHLM</sequence>
<keyword evidence="1" id="KW-0677">Repeat</keyword>
<comment type="caution">
    <text evidence="5">The sequence shown here is derived from an EMBL/GenBank/DDBJ whole genome shotgun (WGS) entry which is preliminary data.</text>
</comment>
<dbReference type="InterPro" id="IPR036770">
    <property type="entry name" value="Ankyrin_rpt-contain_sf"/>
</dbReference>
<organism evidence="5 6">
    <name type="scientific">Stephanodiscus triporus</name>
    <dbReference type="NCBI Taxonomy" id="2934178"/>
    <lineage>
        <taxon>Eukaryota</taxon>
        <taxon>Sar</taxon>
        <taxon>Stramenopiles</taxon>
        <taxon>Ochrophyta</taxon>
        <taxon>Bacillariophyta</taxon>
        <taxon>Coscinodiscophyceae</taxon>
        <taxon>Thalassiosirophycidae</taxon>
        <taxon>Stephanodiscales</taxon>
        <taxon>Stephanodiscaceae</taxon>
        <taxon>Stephanodiscus</taxon>
    </lineage>
</organism>
<dbReference type="SUPFAM" id="SSF54236">
    <property type="entry name" value="Ubiquitin-like"/>
    <property type="match status" value="1"/>
</dbReference>
<dbReference type="PROSITE" id="PS50088">
    <property type="entry name" value="ANK_REPEAT"/>
    <property type="match status" value="1"/>
</dbReference>
<protein>
    <submittedName>
        <fullName evidence="5">Uncharacterized protein</fullName>
    </submittedName>
</protein>
<proteinExistence type="predicted"/>
<evidence type="ECO:0000256" key="4">
    <source>
        <dbReference type="SAM" id="MobiDB-lite"/>
    </source>
</evidence>
<keyword evidence="2 3" id="KW-0040">ANK repeat</keyword>
<dbReference type="AlphaFoldDB" id="A0ABD3QS40"/>
<evidence type="ECO:0000313" key="6">
    <source>
        <dbReference type="Proteomes" id="UP001530315"/>
    </source>
</evidence>
<feature type="region of interest" description="Disordered" evidence="4">
    <location>
        <begin position="937"/>
        <end position="958"/>
    </location>
</feature>
<dbReference type="Proteomes" id="UP001530315">
    <property type="component" value="Unassembled WGS sequence"/>
</dbReference>
<feature type="compositionally biased region" description="Basic and acidic residues" evidence="4">
    <location>
        <begin position="949"/>
        <end position="958"/>
    </location>
</feature>
<keyword evidence="6" id="KW-1185">Reference proteome</keyword>
<dbReference type="InterPro" id="IPR029071">
    <property type="entry name" value="Ubiquitin-like_domsf"/>
</dbReference>
<feature type="region of interest" description="Disordered" evidence="4">
    <location>
        <begin position="66"/>
        <end position="89"/>
    </location>
</feature>
<feature type="repeat" description="ANK" evidence="3">
    <location>
        <begin position="276"/>
        <end position="299"/>
    </location>
</feature>
<feature type="compositionally biased region" description="Basic residues" evidence="4">
    <location>
        <begin position="1003"/>
        <end position="1012"/>
    </location>
</feature>
<accession>A0ABD3QS40</accession>
<dbReference type="InterPro" id="IPR036063">
    <property type="entry name" value="Smr_dom_sf"/>
</dbReference>
<dbReference type="Gene3D" id="1.25.40.20">
    <property type="entry name" value="Ankyrin repeat-containing domain"/>
    <property type="match status" value="3"/>
</dbReference>
<dbReference type="PANTHER" id="PTHR24178:SF41">
    <property type="entry name" value="ANKYRIN-2 ISOFORM X1"/>
    <property type="match status" value="1"/>
</dbReference>
<feature type="region of interest" description="Disordered" evidence="4">
    <location>
        <begin position="1000"/>
        <end position="1025"/>
    </location>
</feature>
<name>A0ABD3QS40_9STRA</name>